<dbReference type="AlphaFoldDB" id="A0AAD9STX9"/>
<sequence length="168" mass="18664">MASTQKAIIISGFACIGKSSLGGESGIYKGYKVVDLDSSGFTADPKTKVKRTPAEFVKYYIAQILKLATQKIILMVSTHQEIRDEMCKRGLKYTLVYPSAACKAAWLGRLEKRAGKDGLYNIFNKNWAVFVGGLDTGYETEKKKGAKRQVLNKDQYLVHVIDNVMKNA</sequence>
<proteinExistence type="predicted"/>
<comment type="caution">
    <text evidence="1">The sequence shown here is derived from an EMBL/GenBank/DDBJ whole genome shotgun (WGS) entry which is preliminary data.</text>
</comment>
<dbReference type="Proteomes" id="UP001265746">
    <property type="component" value="Unassembled WGS sequence"/>
</dbReference>
<dbReference type="EMBL" id="JAUJFL010000001">
    <property type="protein sequence ID" value="KAK2616017.1"/>
    <property type="molecule type" value="Genomic_DNA"/>
</dbReference>
<accession>A0AAD9STX9</accession>
<reference evidence="1" key="1">
    <citation type="submission" date="2023-06" db="EMBL/GenBank/DDBJ databases">
        <authorList>
            <person name="Noh H."/>
        </authorList>
    </citation>
    <scope>NUCLEOTIDE SEQUENCE</scope>
    <source>
        <strain evidence="1">DUCC20226</strain>
    </source>
</reference>
<protein>
    <submittedName>
        <fullName evidence="1">Uncharacterized protein</fullName>
    </submittedName>
</protein>
<evidence type="ECO:0000313" key="2">
    <source>
        <dbReference type="Proteomes" id="UP001265746"/>
    </source>
</evidence>
<organism evidence="1 2">
    <name type="scientific">Phomopsis amygdali</name>
    <name type="common">Fusicoccum amygdali</name>
    <dbReference type="NCBI Taxonomy" id="1214568"/>
    <lineage>
        <taxon>Eukaryota</taxon>
        <taxon>Fungi</taxon>
        <taxon>Dikarya</taxon>
        <taxon>Ascomycota</taxon>
        <taxon>Pezizomycotina</taxon>
        <taxon>Sordariomycetes</taxon>
        <taxon>Sordariomycetidae</taxon>
        <taxon>Diaporthales</taxon>
        <taxon>Diaporthaceae</taxon>
        <taxon>Diaporthe</taxon>
    </lineage>
</organism>
<name>A0AAD9STX9_PHOAM</name>
<keyword evidence="2" id="KW-1185">Reference proteome</keyword>
<evidence type="ECO:0000313" key="1">
    <source>
        <dbReference type="EMBL" id="KAK2616017.1"/>
    </source>
</evidence>
<gene>
    <name evidence="1" type="ORF">N8I77_002736</name>
</gene>